<organism evidence="7 8">
    <name type="scientific">Actinoalloteichus fjordicus</name>
    <dbReference type="NCBI Taxonomy" id="1612552"/>
    <lineage>
        <taxon>Bacteria</taxon>
        <taxon>Bacillati</taxon>
        <taxon>Actinomycetota</taxon>
        <taxon>Actinomycetes</taxon>
        <taxon>Pseudonocardiales</taxon>
        <taxon>Pseudonocardiaceae</taxon>
        <taxon>Actinoalloteichus</taxon>
    </lineage>
</organism>
<dbReference type="AlphaFoldDB" id="A0AAC9LI01"/>
<evidence type="ECO:0000256" key="5">
    <source>
        <dbReference type="SAM" id="Phobius"/>
    </source>
</evidence>
<dbReference type="RefSeq" id="WP_075742634.1">
    <property type="nucleotide sequence ID" value="NZ_CP016076.1"/>
</dbReference>
<evidence type="ECO:0000313" key="7">
    <source>
        <dbReference type="EMBL" id="APU17250.1"/>
    </source>
</evidence>
<sequence length="110" mass="11865">MTARPRDEVWDLAQAERTALSWRRTALAFVILALALVRLVAGVGVPAASMLAALCAAGVGALLVLTLRRYRRTTERLHRAEPLPSGRLPLLFTLATVLLGLLGAGWIILI</sequence>
<accession>A0AAC9LI01</accession>
<dbReference type="EMBL" id="CP016076">
    <property type="protein sequence ID" value="APU17250.1"/>
    <property type="molecule type" value="Genomic_DNA"/>
</dbReference>
<dbReference type="Pfam" id="PF02656">
    <property type="entry name" value="DUF202"/>
    <property type="match status" value="1"/>
</dbReference>
<protein>
    <submittedName>
        <fullName evidence="7">Membrane protein</fullName>
    </submittedName>
</protein>
<evidence type="ECO:0000313" key="8">
    <source>
        <dbReference type="Proteomes" id="UP000185511"/>
    </source>
</evidence>
<dbReference type="Proteomes" id="UP000185511">
    <property type="component" value="Chromosome"/>
</dbReference>
<evidence type="ECO:0000256" key="3">
    <source>
        <dbReference type="ARBA" id="ARBA00022989"/>
    </source>
</evidence>
<proteinExistence type="predicted"/>
<dbReference type="GO" id="GO:0012505">
    <property type="term" value="C:endomembrane system"/>
    <property type="evidence" value="ECO:0007669"/>
    <property type="project" value="UniProtKB-SubCell"/>
</dbReference>
<keyword evidence="2 5" id="KW-0812">Transmembrane</keyword>
<keyword evidence="4 5" id="KW-0472">Membrane</keyword>
<keyword evidence="3 5" id="KW-1133">Transmembrane helix</keyword>
<evidence type="ECO:0000259" key="6">
    <source>
        <dbReference type="Pfam" id="PF02656"/>
    </source>
</evidence>
<evidence type="ECO:0000256" key="4">
    <source>
        <dbReference type="ARBA" id="ARBA00023136"/>
    </source>
</evidence>
<feature type="transmembrane region" description="Helical" evidence="5">
    <location>
        <begin position="21"/>
        <end position="41"/>
    </location>
</feature>
<dbReference type="InterPro" id="IPR003807">
    <property type="entry name" value="DUF202"/>
</dbReference>
<evidence type="ECO:0000256" key="2">
    <source>
        <dbReference type="ARBA" id="ARBA00022692"/>
    </source>
</evidence>
<feature type="domain" description="DUF202" evidence="6">
    <location>
        <begin position="12"/>
        <end position="73"/>
    </location>
</feature>
<evidence type="ECO:0000256" key="1">
    <source>
        <dbReference type="ARBA" id="ARBA00004127"/>
    </source>
</evidence>
<dbReference type="KEGG" id="acad:UA74_26225"/>
<reference evidence="8" key="1">
    <citation type="submission" date="2016-06" db="EMBL/GenBank/DDBJ databases">
        <title>Complete genome sequence of Actinoalloteichus fjordicus DSM 46855 (=ADI127-17), type strain of the new species Actinoalloteichus fjordicus.</title>
        <authorList>
            <person name="Ruckert C."/>
            <person name="Nouioui I."/>
            <person name="Willmese J."/>
            <person name="van Wezel G."/>
            <person name="Klenk H.-P."/>
            <person name="Kalinowski J."/>
            <person name="Zotchev S.B."/>
        </authorList>
    </citation>
    <scope>NUCLEOTIDE SEQUENCE [LARGE SCALE GENOMIC DNA]</scope>
    <source>
        <strain evidence="8">ADI127-7</strain>
    </source>
</reference>
<feature type="transmembrane region" description="Helical" evidence="5">
    <location>
        <begin position="88"/>
        <end position="109"/>
    </location>
</feature>
<comment type="subcellular location">
    <subcellularLocation>
        <location evidence="1">Endomembrane system</location>
        <topology evidence="1">Multi-pass membrane protein</topology>
    </subcellularLocation>
</comment>
<gene>
    <name evidence="7" type="ORF">UA74_26225</name>
</gene>
<keyword evidence="8" id="KW-1185">Reference proteome</keyword>
<feature type="transmembrane region" description="Helical" evidence="5">
    <location>
        <begin position="47"/>
        <end position="67"/>
    </location>
</feature>
<name>A0AAC9LI01_9PSEU</name>